<keyword evidence="2" id="KW-0472">Membrane</keyword>
<dbReference type="PANTHER" id="PTHR31270">
    <property type="entry name" value="GLUTAMINYL-PEPTIDE CYCLOTRANSFERASE"/>
    <property type="match status" value="1"/>
</dbReference>
<accession>A0A086JBD2</accession>
<organism evidence="3 4">
    <name type="scientific">Toxoplasma gondii p89</name>
    <dbReference type="NCBI Taxonomy" id="943119"/>
    <lineage>
        <taxon>Eukaryota</taxon>
        <taxon>Sar</taxon>
        <taxon>Alveolata</taxon>
        <taxon>Apicomplexa</taxon>
        <taxon>Conoidasida</taxon>
        <taxon>Coccidia</taxon>
        <taxon>Eucoccidiorida</taxon>
        <taxon>Eimeriorina</taxon>
        <taxon>Sarcocystidae</taxon>
        <taxon>Toxoplasma</taxon>
    </lineage>
</organism>
<evidence type="ECO:0000313" key="3">
    <source>
        <dbReference type="EMBL" id="KFG29450.1"/>
    </source>
</evidence>
<dbReference type="Pfam" id="PF05096">
    <property type="entry name" value="Glu_cyclase_2"/>
    <property type="match status" value="2"/>
</dbReference>
<dbReference type="VEuPathDB" id="ToxoDB:TGP89_258020"/>
<feature type="transmembrane region" description="Helical" evidence="2">
    <location>
        <begin position="48"/>
        <end position="75"/>
    </location>
</feature>
<gene>
    <name evidence="3" type="ORF">TGP89_258020</name>
</gene>
<dbReference type="EMBL" id="AEYI02002166">
    <property type="protein sequence ID" value="KFG29450.1"/>
    <property type="molecule type" value="Genomic_DNA"/>
</dbReference>
<feature type="region of interest" description="Disordered" evidence="1">
    <location>
        <begin position="297"/>
        <end position="322"/>
    </location>
</feature>
<proteinExistence type="predicted"/>
<evidence type="ECO:0000256" key="1">
    <source>
        <dbReference type="SAM" id="MobiDB-lite"/>
    </source>
</evidence>
<evidence type="ECO:0000313" key="4">
    <source>
        <dbReference type="Proteomes" id="UP000028828"/>
    </source>
</evidence>
<keyword evidence="2" id="KW-1133">Transmembrane helix</keyword>
<keyword evidence="3" id="KW-0808">Transferase</keyword>
<dbReference type="PANTHER" id="PTHR31270:SF1">
    <property type="entry name" value="GLUTAMINYL-PEPTIDE CYCLOTRANSFERASE"/>
    <property type="match status" value="1"/>
</dbReference>
<name>A0A086JBD2_TOXGO</name>
<dbReference type="GO" id="GO:0016603">
    <property type="term" value="F:glutaminyl-peptide cyclotransferase activity"/>
    <property type="evidence" value="ECO:0007669"/>
    <property type="project" value="InterPro"/>
</dbReference>
<comment type="caution">
    <text evidence="3">The sequence shown here is derived from an EMBL/GenBank/DDBJ whole genome shotgun (WGS) entry which is preliminary data.</text>
</comment>
<protein>
    <submittedName>
        <fullName evidence="3">Glutamine cyclotransferase</fullName>
    </submittedName>
</protein>
<dbReference type="Proteomes" id="UP000028828">
    <property type="component" value="Unassembled WGS sequence"/>
</dbReference>
<dbReference type="OrthoDB" id="409395at2759"/>
<evidence type="ECO:0000256" key="2">
    <source>
        <dbReference type="SAM" id="Phobius"/>
    </source>
</evidence>
<keyword evidence="2" id="KW-0812">Transmembrane</keyword>
<dbReference type="InterPro" id="IPR007788">
    <property type="entry name" value="QCT"/>
</dbReference>
<sequence>MTASARADSSVSAVEKSRSLGRRSRSVCRANGTVAPPPACAAVFCRRVLFFAALFSLPCLCCFFFNLQISLLPWLPISSSPSAGETRSTLLPASSVSAPQPHAGRKLASDGFPRFFSFSLESLQTFEHDAAAPASSRGAAARYGSRLPPFTQALLPSPFQPALSELRRQVAAASRGALSADADACLEAFGGASVLVESSGLYEASFLREFDFCTGQTLRKVFLHPSLFAEGVAYLWDAEKQQLLLLLLTWLENRLVILDGLSWQEVAQLQVQFEGWGLASSLTSDDAALAVAHLSSSASRHRRPRPPSSTASSSSFIPPEAGDALAPEEMQRLQRQVANQRLWATTGSDLLLELDVPSLFAAIRRSEASRRLQQSGEPLSAAPSFSPSSFPFDPSSPSASYVVAGGVNEDMSTAPAPASSSEAPVSSRQANALLRLGSLLVGGATAGVDDLQKKMEDLATVVEAEKKRKPATVVSEEAYALPRGPAGSAALAASALPPVRTLPLVALKRQTQITCLGRPVPQVNELEFLPHTGSLLGNIYGESVLVEFNVDTGNCRGLLSFGGVAGVLRSSDRSVKVMNGVSLLPRRQVRAASPLTASPPLPTSKASRRWRRLAESPLAVAVTGKHWHELHVAELVELLPPRSLKSYSEVHRVFPGFFHREGVART</sequence>
<reference evidence="3 4" key="1">
    <citation type="submission" date="2014-03" db="EMBL/GenBank/DDBJ databases">
        <authorList>
            <person name="Sibley D."/>
            <person name="Venepally P."/>
            <person name="Karamycheva S."/>
            <person name="Hadjithomas M."/>
            <person name="Khan A."/>
            <person name="Brunk B."/>
            <person name="Roos D."/>
            <person name="Caler E."/>
            <person name="Lorenzi H."/>
        </authorList>
    </citation>
    <scope>NUCLEOTIDE SEQUENCE [LARGE SCALE GENOMIC DNA]</scope>
    <source>
        <strain evidence="4">p89</strain>
    </source>
</reference>
<dbReference type="AlphaFoldDB" id="A0A086JBD2"/>